<organism evidence="2 3">
    <name type="scientific">Streptomyces coelicoflavus</name>
    <dbReference type="NCBI Taxonomy" id="285562"/>
    <lineage>
        <taxon>Bacteria</taxon>
        <taxon>Bacillati</taxon>
        <taxon>Actinomycetota</taxon>
        <taxon>Actinomycetes</taxon>
        <taxon>Kitasatosporales</taxon>
        <taxon>Streptomycetaceae</taxon>
        <taxon>Streptomyces</taxon>
    </lineage>
</organism>
<dbReference type="EMBL" id="JAAGMA010000685">
    <property type="protein sequence ID" value="NEB12176.1"/>
    <property type="molecule type" value="Genomic_DNA"/>
</dbReference>
<proteinExistence type="predicted"/>
<evidence type="ECO:0000313" key="2">
    <source>
        <dbReference type="EMBL" id="NEB12176.1"/>
    </source>
</evidence>
<sequence>MAMNSGAELPGTGTGTGSGPGSGSGSGGADGSADDERLACGRLLSEVWEAWEDAAGDPDRDPHLRACPHCSAAVRQLDLLGVAVREAGGGREPEWDTGALTERVMDVVRLELRPGRPLPLGEREEDLWVREAMAAKALRAAAETVPGVRAGSCLIRPAESGGSPSRGPVRVRLEVVVPLAPRLRDLAEEVRRRVHGAADDALGLPVDHVDVHITDVTEPAGTDPEHPAGTEEGNQP</sequence>
<protein>
    <submittedName>
        <fullName evidence="2">Asp23/Gls24 family envelope stress response protein</fullName>
    </submittedName>
</protein>
<accession>A0A7K3PQE5</accession>
<feature type="compositionally biased region" description="Gly residues" evidence="1">
    <location>
        <begin position="12"/>
        <end position="30"/>
    </location>
</feature>
<reference evidence="2 3" key="1">
    <citation type="submission" date="2020-01" db="EMBL/GenBank/DDBJ databases">
        <title>Insect and environment-associated Actinomycetes.</title>
        <authorList>
            <person name="Currrie C."/>
            <person name="Chevrette M."/>
            <person name="Carlson C."/>
            <person name="Stubbendieck R."/>
            <person name="Wendt-Pienkowski E."/>
        </authorList>
    </citation>
    <scope>NUCLEOTIDE SEQUENCE [LARGE SCALE GENOMIC DNA]</scope>
    <source>
        <strain evidence="2 3">SID14163</strain>
    </source>
</reference>
<dbReference type="Proteomes" id="UP000470446">
    <property type="component" value="Unassembled WGS sequence"/>
</dbReference>
<dbReference type="RefSeq" id="WP_164247137.1">
    <property type="nucleotide sequence ID" value="NZ_JAAGMA010000685.1"/>
</dbReference>
<evidence type="ECO:0000256" key="1">
    <source>
        <dbReference type="SAM" id="MobiDB-lite"/>
    </source>
</evidence>
<name>A0A7K3PQE5_9ACTN</name>
<evidence type="ECO:0000313" key="3">
    <source>
        <dbReference type="Proteomes" id="UP000470446"/>
    </source>
</evidence>
<comment type="caution">
    <text evidence="2">The sequence shown here is derived from an EMBL/GenBank/DDBJ whole genome shotgun (WGS) entry which is preliminary data.</text>
</comment>
<feature type="region of interest" description="Disordered" evidence="1">
    <location>
        <begin position="217"/>
        <end position="236"/>
    </location>
</feature>
<dbReference type="AlphaFoldDB" id="A0A7K3PQE5"/>
<gene>
    <name evidence="2" type="ORF">G3I32_25635</name>
</gene>
<feature type="region of interest" description="Disordered" evidence="1">
    <location>
        <begin position="1"/>
        <end position="36"/>
    </location>
</feature>